<organism evidence="2 3">
    <name type="scientific">Halomonas cibimaris</name>
    <dbReference type="NCBI Taxonomy" id="657012"/>
    <lineage>
        <taxon>Bacteria</taxon>
        <taxon>Pseudomonadati</taxon>
        <taxon>Pseudomonadota</taxon>
        <taxon>Gammaproteobacteria</taxon>
        <taxon>Oceanospirillales</taxon>
        <taxon>Halomonadaceae</taxon>
        <taxon>Halomonas</taxon>
    </lineage>
</organism>
<feature type="signal peptide" evidence="1">
    <location>
        <begin position="1"/>
        <end position="29"/>
    </location>
</feature>
<evidence type="ECO:0000256" key="1">
    <source>
        <dbReference type="SAM" id="SignalP"/>
    </source>
</evidence>
<dbReference type="InterPro" id="IPR037107">
    <property type="entry name" value="Put_OMP_sf"/>
</dbReference>
<feature type="chain" id="PRO_5046217655" evidence="1">
    <location>
        <begin position="30"/>
        <end position="330"/>
    </location>
</feature>
<keyword evidence="3" id="KW-1185">Reference proteome</keyword>
<sequence>MKQMCSVRQALTLVAAGLAMAGLPTAARASDAFSLTIANDGTVSTDDGHYTSGVTLRYDFTPAPEHWTQRVGRALPDELVQRTQRAEYRLAHRIYTPNDIETSALIERDRPYAGLMLGGVSLFDSQATAYGHTATDLHLDVGVVGPSSLADSIQQEVHRLVGSDRPQGWEHQLDDEAIVNLGLRRQWWQKAPFAGKQLASGPLVTAALGNLRTHAGIGYSVRFGDAARSIPSLAPSPSSSAGFLNESGVNWYAFAGVEGYYVAHNLLLDGNTFSSSHSVDRREWVGDVTAGFAVGWDAWQMRFAAVQRSREFHGQQDPDRFAALTLRTAL</sequence>
<comment type="caution">
    <text evidence="2">The sequence shown here is derived from an EMBL/GenBank/DDBJ whole genome shotgun (WGS) entry which is preliminary data.</text>
</comment>
<keyword evidence="1" id="KW-0732">Signal</keyword>
<accession>A0ABP7LIW9</accession>
<gene>
    <name evidence="2" type="ORF">GCM10022228_08830</name>
</gene>
<name>A0ABP7LIW9_9GAMM</name>
<dbReference type="Proteomes" id="UP001500133">
    <property type="component" value="Unassembled WGS sequence"/>
</dbReference>
<evidence type="ECO:0000313" key="3">
    <source>
        <dbReference type="Proteomes" id="UP001500133"/>
    </source>
</evidence>
<dbReference type="Pfam" id="PF09982">
    <property type="entry name" value="LpxR"/>
    <property type="match status" value="1"/>
</dbReference>
<protein>
    <submittedName>
        <fullName evidence="2">Lipid A deacylase LpxR family protein</fullName>
    </submittedName>
</protein>
<evidence type="ECO:0000313" key="2">
    <source>
        <dbReference type="EMBL" id="GAA3900557.1"/>
    </source>
</evidence>
<dbReference type="Gene3D" id="2.40.128.140">
    <property type="entry name" value="Outer membrane protein"/>
    <property type="match status" value="1"/>
</dbReference>
<reference evidence="3" key="1">
    <citation type="journal article" date="2019" name="Int. J. Syst. Evol. Microbiol.">
        <title>The Global Catalogue of Microorganisms (GCM) 10K type strain sequencing project: providing services to taxonomists for standard genome sequencing and annotation.</title>
        <authorList>
            <consortium name="The Broad Institute Genomics Platform"/>
            <consortium name="The Broad Institute Genome Sequencing Center for Infectious Disease"/>
            <person name="Wu L."/>
            <person name="Ma J."/>
        </authorList>
    </citation>
    <scope>NUCLEOTIDE SEQUENCE [LARGE SCALE GENOMIC DNA]</scope>
    <source>
        <strain evidence="3">JCM 16914</strain>
    </source>
</reference>
<dbReference type="EMBL" id="BAAAZT010000030">
    <property type="protein sequence ID" value="GAA3900557.1"/>
    <property type="molecule type" value="Genomic_DNA"/>
</dbReference>
<dbReference type="RefSeq" id="WP_344702685.1">
    <property type="nucleotide sequence ID" value="NZ_BAAAZT010000030.1"/>
</dbReference>
<proteinExistence type="predicted"/>
<dbReference type="InterPro" id="IPR018707">
    <property type="entry name" value="LpxR"/>
</dbReference>